<dbReference type="PANTHER" id="PTHR30203">
    <property type="entry name" value="OUTER MEMBRANE CATION EFFLUX PROTEIN"/>
    <property type="match status" value="1"/>
</dbReference>
<dbReference type="NCBIfam" id="TIGR01845">
    <property type="entry name" value="outer_NodT"/>
    <property type="match status" value="1"/>
</dbReference>
<evidence type="ECO:0000256" key="7">
    <source>
        <dbReference type="ARBA" id="ARBA00023237"/>
    </source>
</evidence>
<evidence type="ECO:0000313" key="12">
    <source>
        <dbReference type="Proteomes" id="UP001143328"/>
    </source>
</evidence>
<reference evidence="11" key="2">
    <citation type="submission" date="2023-01" db="EMBL/GenBank/DDBJ databases">
        <authorList>
            <person name="Sun Q."/>
            <person name="Evtushenko L."/>
        </authorList>
    </citation>
    <scope>NUCLEOTIDE SEQUENCE</scope>
    <source>
        <strain evidence="11">VKM B-2935</strain>
    </source>
</reference>
<evidence type="ECO:0000256" key="4">
    <source>
        <dbReference type="ARBA" id="ARBA00022729"/>
    </source>
</evidence>
<dbReference type="GO" id="GO:0009279">
    <property type="term" value="C:cell outer membrane"/>
    <property type="evidence" value="ECO:0007669"/>
    <property type="project" value="UniProtKB-SubCell"/>
</dbReference>
<sequence>MNQAPAPLDSASVDIAWPSEQWWQAYRDPQLNAWMTQALAANPSLKMAAARVRQAQAMAGVVEADEAVQVDYGVQMQRKRWPDDGFYGPGTLGRTTSWNNTQGLSLSYNLDLWGRERSQRLQALNLAQVAATDARAAALELQGNVLRAYVGLALRFAERDIAAAAVAQQQHLVSLAQRRLQAGIGTQYELSQAQTPLPETLRQLDLAEEAIALSRHQLAALTGQPPNAGEGLRRPQLQLSEVPTLPHSLPLALLGRRPDIVARRWQVAAEAQGIEAAKAEFYPDINLLGSLGSAAVQGGGLDFLRYDKLTYGLGPALTLPIFDGGRLRAQLGERSASYDLAVEHYNQTVIAALHSVADVLTRLHSLHEQQQLVAHSLALAQTNRHLAGVAHQRGLTDFRAVLQAQTDVFQQQRLQQQVLAAQLGSQAQLWVALGGGVLSTDEVAP</sequence>
<dbReference type="Pfam" id="PF02321">
    <property type="entry name" value="OEP"/>
    <property type="match status" value="2"/>
</dbReference>
<evidence type="ECO:0000256" key="8">
    <source>
        <dbReference type="ARBA" id="ARBA00023288"/>
    </source>
</evidence>
<evidence type="ECO:0008006" key="13">
    <source>
        <dbReference type="Google" id="ProtNLM"/>
    </source>
</evidence>
<accession>A0A9W6NHW0</accession>
<proteinExistence type="inferred from homology"/>
<dbReference type="AlphaFoldDB" id="A0A9W6NHW0"/>
<evidence type="ECO:0000256" key="2">
    <source>
        <dbReference type="ARBA" id="ARBA00022452"/>
    </source>
</evidence>
<evidence type="ECO:0000256" key="10">
    <source>
        <dbReference type="RuleBase" id="RU362097"/>
    </source>
</evidence>
<dbReference type="Gene3D" id="1.20.1600.10">
    <property type="entry name" value="Outer membrane efflux proteins (OEP)"/>
    <property type="match status" value="1"/>
</dbReference>
<comment type="function">
    <text evidence="9">Could be involved in resistance to puromycin, acriflavine and tetraphenylarsonium chloride.</text>
</comment>
<evidence type="ECO:0000256" key="6">
    <source>
        <dbReference type="ARBA" id="ARBA00023139"/>
    </source>
</evidence>
<comment type="caution">
    <text evidence="11">The sequence shown here is derived from an EMBL/GenBank/DDBJ whole genome shotgun (WGS) entry which is preliminary data.</text>
</comment>
<keyword evidence="12" id="KW-1185">Reference proteome</keyword>
<keyword evidence="6 10" id="KW-0564">Palmitate</keyword>
<evidence type="ECO:0000256" key="1">
    <source>
        <dbReference type="ARBA" id="ARBA00007613"/>
    </source>
</evidence>
<keyword evidence="8 10" id="KW-0449">Lipoprotein</keyword>
<dbReference type="SUPFAM" id="SSF56954">
    <property type="entry name" value="Outer membrane efflux proteins (OEP)"/>
    <property type="match status" value="1"/>
</dbReference>
<keyword evidence="4" id="KW-0732">Signal</keyword>
<gene>
    <name evidence="11" type="ORF">GCM10017655_43640</name>
</gene>
<keyword evidence="3 10" id="KW-0812">Transmembrane</keyword>
<keyword evidence="7" id="KW-0998">Cell outer membrane</keyword>
<dbReference type="EMBL" id="BSFN01000019">
    <property type="protein sequence ID" value="GLK91300.1"/>
    <property type="molecule type" value="Genomic_DNA"/>
</dbReference>
<name>A0A9W6NHW0_9PSED</name>
<comment type="similarity">
    <text evidence="1 10">Belongs to the outer membrane factor (OMF) (TC 1.B.17) family.</text>
</comment>
<dbReference type="InterPro" id="IPR003423">
    <property type="entry name" value="OMP_efflux"/>
</dbReference>
<dbReference type="Proteomes" id="UP001143328">
    <property type="component" value="Unassembled WGS sequence"/>
</dbReference>
<dbReference type="GO" id="GO:0015562">
    <property type="term" value="F:efflux transmembrane transporter activity"/>
    <property type="evidence" value="ECO:0007669"/>
    <property type="project" value="InterPro"/>
</dbReference>
<dbReference type="InterPro" id="IPR010131">
    <property type="entry name" value="MdtP/NodT-like"/>
</dbReference>
<organism evidence="11 12">
    <name type="scientific">Pseudomonas turukhanskensis</name>
    <dbReference type="NCBI Taxonomy" id="1806536"/>
    <lineage>
        <taxon>Bacteria</taxon>
        <taxon>Pseudomonadati</taxon>
        <taxon>Pseudomonadota</taxon>
        <taxon>Gammaproteobacteria</taxon>
        <taxon>Pseudomonadales</taxon>
        <taxon>Pseudomonadaceae</taxon>
        <taxon>Pseudomonas</taxon>
    </lineage>
</organism>
<keyword evidence="2 10" id="KW-1134">Transmembrane beta strand</keyword>
<evidence type="ECO:0000256" key="3">
    <source>
        <dbReference type="ARBA" id="ARBA00022692"/>
    </source>
</evidence>
<reference evidence="11" key="1">
    <citation type="journal article" date="2014" name="Int. J. Syst. Evol. Microbiol.">
        <title>Complete genome sequence of Corynebacterium casei LMG S-19264T (=DSM 44701T), isolated from a smear-ripened cheese.</title>
        <authorList>
            <consortium name="US DOE Joint Genome Institute (JGI-PGF)"/>
            <person name="Walter F."/>
            <person name="Albersmeier A."/>
            <person name="Kalinowski J."/>
            <person name="Ruckert C."/>
        </authorList>
    </citation>
    <scope>NUCLEOTIDE SEQUENCE</scope>
    <source>
        <strain evidence="11">VKM B-2935</strain>
    </source>
</reference>
<keyword evidence="5 10" id="KW-0472">Membrane</keyword>
<evidence type="ECO:0000256" key="5">
    <source>
        <dbReference type="ARBA" id="ARBA00023136"/>
    </source>
</evidence>
<protein>
    <recommendedName>
        <fullName evidence="13">RND transporter</fullName>
    </recommendedName>
</protein>
<comment type="subcellular location">
    <subcellularLocation>
        <location evidence="10">Cell outer membrane</location>
        <topology evidence="10">Lipid-anchor</topology>
    </subcellularLocation>
</comment>
<dbReference type="Gene3D" id="2.20.200.10">
    <property type="entry name" value="Outer membrane efflux proteins (OEP)"/>
    <property type="match status" value="1"/>
</dbReference>
<dbReference type="PANTHER" id="PTHR30203:SF20">
    <property type="entry name" value="MULTIDRUG RESISTANCE OUTER MEMBRANE PROTEIN MDTP-RELATED"/>
    <property type="match status" value="1"/>
</dbReference>
<evidence type="ECO:0000313" key="11">
    <source>
        <dbReference type="EMBL" id="GLK91300.1"/>
    </source>
</evidence>
<evidence type="ECO:0000256" key="9">
    <source>
        <dbReference type="ARBA" id="ARBA00037313"/>
    </source>
</evidence>